<dbReference type="EMBL" id="LGSR01000017">
    <property type="protein sequence ID" value="KOS20554.1"/>
    <property type="molecule type" value="Genomic_DNA"/>
</dbReference>
<dbReference type="InterPro" id="IPR051128">
    <property type="entry name" value="EgtD_Methyltrsf_superfamily"/>
</dbReference>
<evidence type="ECO:0000256" key="3">
    <source>
        <dbReference type="ARBA" id="ARBA00022691"/>
    </source>
</evidence>
<proteinExistence type="predicted"/>
<organism evidence="10 11">
    <name type="scientific">Escovopsis weberi</name>
    <dbReference type="NCBI Taxonomy" id="150374"/>
    <lineage>
        <taxon>Eukaryota</taxon>
        <taxon>Fungi</taxon>
        <taxon>Dikarya</taxon>
        <taxon>Ascomycota</taxon>
        <taxon>Pezizomycotina</taxon>
        <taxon>Sordariomycetes</taxon>
        <taxon>Hypocreomycetidae</taxon>
        <taxon>Hypocreales</taxon>
        <taxon>Hypocreaceae</taxon>
        <taxon>Escovopsis</taxon>
    </lineage>
</organism>
<dbReference type="GO" id="GO:0032259">
    <property type="term" value="P:methylation"/>
    <property type="evidence" value="ECO:0007669"/>
    <property type="project" value="UniProtKB-KW"/>
</dbReference>
<gene>
    <name evidence="10" type="ORF">ESCO_005359</name>
</gene>
<dbReference type="InterPro" id="IPR042095">
    <property type="entry name" value="SUMF_sf"/>
</dbReference>
<dbReference type="InterPro" id="IPR016187">
    <property type="entry name" value="CTDL_fold"/>
</dbReference>
<dbReference type="Pfam" id="PF10017">
    <property type="entry name" value="Methyltransf_33"/>
    <property type="match status" value="1"/>
</dbReference>
<evidence type="ECO:0000256" key="4">
    <source>
        <dbReference type="ARBA" id="ARBA00023002"/>
    </source>
</evidence>
<keyword evidence="4" id="KW-0560">Oxidoreductase</keyword>
<dbReference type="PANTHER" id="PTHR43397:SF1">
    <property type="entry name" value="ERGOTHIONEINE BIOSYNTHESIS PROTEIN 1"/>
    <property type="match status" value="1"/>
</dbReference>
<dbReference type="AlphaFoldDB" id="A0A0M8N4P0"/>
<evidence type="ECO:0000259" key="9">
    <source>
        <dbReference type="Pfam" id="PF12867"/>
    </source>
</evidence>
<accession>A0A0M8N4P0</accession>
<evidence type="ECO:0000256" key="1">
    <source>
        <dbReference type="ARBA" id="ARBA00022603"/>
    </source>
</evidence>
<dbReference type="Pfam" id="PF03781">
    <property type="entry name" value="FGE-sulfatase"/>
    <property type="match status" value="1"/>
</dbReference>
<dbReference type="GO" id="GO:0052706">
    <property type="term" value="F:L-histidine N(alpha)-methyltransferase activity"/>
    <property type="evidence" value="ECO:0007669"/>
    <property type="project" value="EnsemblFungi"/>
</dbReference>
<evidence type="ECO:0000313" key="10">
    <source>
        <dbReference type="EMBL" id="KOS20554.1"/>
    </source>
</evidence>
<sequence length="783" mass="90009">MLLYDQEGLQLFEDITYLDEYYLTNAEIEILEEHCLAIAKAIPERAMIVELGSGSLRKTSILLSAFDRLHKQVDYFALDLSLPELQRTLNALPEFTFVNCHGLRGTYDDGREWLKRPAFHNRPKCVIQLGSSIGNFSRKEAAGFLQGFAQVLKPVDMMILGIDSCAQPDKVYRAYNDSEGVTHKFILNGLQHANELFGSEVFRVNDWRVIGEYIYDEEGGRHQAFVSPVRDTYFGGTVISPHERVKIEQSLKYSKLGLENLWLAGGLDEINRWSTNNEYGVYLLRKSQLPFCRHPHLYAAKPFPILYDWRSLWATWDHVTQVMLPAEALLDKPISLRNPFIFYLGHIPCFLDTQLFRVSGQGHPQIQRFREIFERGIDPDVDNPELCHSHSEIPDQWPPPEEIIEYQGWQRRRVLSLYTSTRCFDNDEWMRRALWTAFEHEIMHLETLLYMMLQSDKVLSPQVTPKPDFEAMAARAREARVPNQWFDIPEQIITVGLDDPEGENHPRRHFGWDNEKPARQVHVPAFQAKGRAITNEEYARYLCSGQGGADIPASWVKRTVPSHVQLNSGKFIGDIPIQFLLDKGVRTVFGIIPLRQALDWPVIASYDELAGCAAWMGGRIPTAEEARSIYAYVENDRQQQLAARSMLARYITTDDDQTLGEDPPVPEVRPLPLHIDLEDANIGFKNWHPVSITSRGNRLAGQGDLGGVWEWTSTVFAKHEGFQPMELYQLYSQDFFDGKHNIVLGGSWATHPRVAGRRTFVNWYQRNYPYAWVGARLVRDMPQ</sequence>
<evidence type="ECO:0000259" key="8">
    <source>
        <dbReference type="Pfam" id="PF10017"/>
    </source>
</evidence>
<dbReference type="GO" id="GO:0052699">
    <property type="term" value="P:ergothioneine biosynthetic process"/>
    <property type="evidence" value="ECO:0007669"/>
    <property type="project" value="EnsemblFungi"/>
</dbReference>
<dbReference type="OrthoDB" id="659at2759"/>
<feature type="domain" description="Histidine-specific methyltransferase SAM-dependent" evidence="8">
    <location>
        <begin position="2"/>
        <end position="285"/>
    </location>
</feature>
<dbReference type="GO" id="GO:1903257">
    <property type="term" value="P:selenoneine biosynthetic process"/>
    <property type="evidence" value="ECO:0007669"/>
    <property type="project" value="EnsemblFungi"/>
</dbReference>
<dbReference type="SUPFAM" id="SSF56436">
    <property type="entry name" value="C-type lectin-like"/>
    <property type="match status" value="1"/>
</dbReference>
<keyword evidence="2" id="KW-0808">Transferase</keyword>
<keyword evidence="11" id="KW-1185">Reference proteome</keyword>
<keyword evidence="1" id="KW-0489">Methyltransferase</keyword>
<keyword evidence="5" id="KW-0408">Iron</keyword>
<dbReference type="InterPro" id="IPR024775">
    <property type="entry name" value="DinB-like"/>
</dbReference>
<evidence type="ECO:0000256" key="5">
    <source>
        <dbReference type="ARBA" id="ARBA00023004"/>
    </source>
</evidence>
<evidence type="ECO:0000259" key="7">
    <source>
        <dbReference type="Pfam" id="PF03781"/>
    </source>
</evidence>
<dbReference type="NCBIfam" id="TIGR03439">
    <property type="entry name" value="methyl_EasF"/>
    <property type="match status" value="1"/>
</dbReference>
<dbReference type="InterPro" id="IPR017805">
    <property type="entry name" value="SAM_MeTrfase_EasF-type_put"/>
</dbReference>
<comment type="caution">
    <text evidence="10">The sequence shown here is derived from an EMBL/GenBank/DDBJ whole genome shotgun (WGS) entry which is preliminary data.</text>
</comment>
<name>A0A0M8N4P0_ESCWE</name>
<protein>
    <submittedName>
        <fullName evidence="10">Meiotically up-regulated protein</fullName>
    </submittedName>
</protein>
<dbReference type="Gene3D" id="3.40.50.150">
    <property type="entry name" value="Vaccinia Virus protein VP39"/>
    <property type="match status" value="1"/>
</dbReference>
<dbReference type="Proteomes" id="UP000053831">
    <property type="component" value="Unassembled WGS sequence"/>
</dbReference>
<dbReference type="Gene3D" id="3.90.1580.10">
    <property type="entry name" value="paralog of FGE (formylglycine-generating enzyme)"/>
    <property type="match status" value="1"/>
</dbReference>
<evidence type="ECO:0000313" key="11">
    <source>
        <dbReference type="Proteomes" id="UP000053831"/>
    </source>
</evidence>
<dbReference type="PANTHER" id="PTHR43397">
    <property type="entry name" value="ERGOTHIONEINE BIOSYNTHESIS PROTEIN 1"/>
    <property type="match status" value="1"/>
</dbReference>
<comment type="pathway">
    <text evidence="6">Amino-acid biosynthesis; ergothioneine biosynthesis.</text>
</comment>
<feature type="domain" description="DinB-like" evidence="9">
    <location>
        <begin position="317"/>
        <end position="447"/>
    </location>
</feature>
<keyword evidence="3" id="KW-0949">S-adenosyl-L-methionine</keyword>
<evidence type="ECO:0000256" key="6">
    <source>
        <dbReference type="ARBA" id="ARBA00037882"/>
    </source>
</evidence>
<dbReference type="STRING" id="150374.A0A0M8N4P0"/>
<feature type="domain" description="Sulfatase-modifying factor enzyme-like" evidence="7">
    <location>
        <begin position="508"/>
        <end position="779"/>
    </location>
</feature>
<reference evidence="10 11" key="1">
    <citation type="submission" date="2015-07" db="EMBL/GenBank/DDBJ databases">
        <title>The genome of the fungus Escovopsis weberi, a specialized disease agent of ant agriculture.</title>
        <authorList>
            <person name="de Man T.J."/>
            <person name="Stajich J.E."/>
            <person name="Kubicek C.P."/>
            <person name="Chenthamara K."/>
            <person name="Atanasova L."/>
            <person name="Druzhinina I.S."/>
            <person name="Birnbaum S."/>
            <person name="Barribeau S.M."/>
            <person name="Teiling C."/>
            <person name="Suen G."/>
            <person name="Currie C."/>
            <person name="Gerardo N.M."/>
        </authorList>
    </citation>
    <scope>NUCLEOTIDE SEQUENCE [LARGE SCALE GENOMIC DNA]</scope>
</reference>
<evidence type="ECO:0000256" key="2">
    <source>
        <dbReference type="ARBA" id="ARBA00022679"/>
    </source>
</evidence>
<dbReference type="InterPro" id="IPR019257">
    <property type="entry name" value="MeTrfase_dom"/>
</dbReference>
<dbReference type="InterPro" id="IPR029063">
    <property type="entry name" value="SAM-dependent_MTases_sf"/>
</dbReference>
<dbReference type="InterPro" id="IPR005532">
    <property type="entry name" value="SUMF_dom"/>
</dbReference>
<dbReference type="Pfam" id="PF12867">
    <property type="entry name" value="DinB_2"/>
    <property type="match status" value="1"/>
</dbReference>